<dbReference type="InterPro" id="IPR010982">
    <property type="entry name" value="Lambda_DNA-bd_dom_sf"/>
</dbReference>
<gene>
    <name evidence="2" type="ORF">EWM59_13405</name>
</gene>
<evidence type="ECO:0000313" key="2">
    <source>
        <dbReference type="EMBL" id="RYU95238.1"/>
    </source>
</evidence>
<dbReference type="CDD" id="cd00093">
    <property type="entry name" value="HTH_XRE"/>
    <property type="match status" value="1"/>
</dbReference>
<keyword evidence="3" id="KW-1185">Reference proteome</keyword>
<dbReference type="Pfam" id="PF01381">
    <property type="entry name" value="HTH_3"/>
    <property type="match status" value="1"/>
</dbReference>
<dbReference type="Proteomes" id="UP000293162">
    <property type="component" value="Unassembled WGS sequence"/>
</dbReference>
<evidence type="ECO:0000259" key="1">
    <source>
        <dbReference type="PROSITE" id="PS50943"/>
    </source>
</evidence>
<evidence type="ECO:0000313" key="3">
    <source>
        <dbReference type="Proteomes" id="UP000293162"/>
    </source>
</evidence>
<dbReference type="PROSITE" id="PS50943">
    <property type="entry name" value="HTH_CROC1"/>
    <property type="match status" value="1"/>
</dbReference>
<dbReference type="AlphaFoldDB" id="A0A4Q5LZF0"/>
<protein>
    <recommendedName>
        <fullName evidence="1">HTH cro/C1-type domain-containing protein</fullName>
    </recommendedName>
</protein>
<dbReference type="OrthoDB" id="671638at2"/>
<feature type="domain" description="HTH cro/C1-type" evidence="1">
    <location>
        <begin position="23"/>
        <end position="80"/>
    </location>
</feature>
<dbReference type="SUPFAM" id="SSF47413">
    <property type="entry name" value="lambda repressor-like DNA-binding domains"/>
    <property type="match status" value="1"/>
</dbReference>
<dbReference type="Gene3D" id="1.10.260.40">
    <property type="entry name" value="lambda repressor-like DNA-binding domains"/>
    <property type="match status" value="1"/>
</dbReference>
<name>A0A4Q5LZF0_9BACT</name>
<comment type="caution">
    <text evidence="2">The sequence shown here is derived from an EMBL/GenBank/DDBJ whole genome shotgun (WGS) entry which is preliminary data.</text>
</comment>
<dbReference type="GO" id="GO:0003677">
    <property type="term" value="F:DNA binding"/>
    <property type="evidence" value="ECO:0007669"/>
    <property type="project" value="InterPro"/>
</dbReference>
<organism evidence="2 3">
    <name type="scientific">Emticicia agri</name>
    <dbReference type="NCBI Taxonomy" id="2492393"/>
    <lineage>
        <taxon>Bacteria</taxon>
        <taxon>Pseudomonadati</taxon>
        <taxon>Bacteroidota</taxon>
        <taxon>Cytophagia</taxon>
        <taxon>Cytophagales</taxon>
        <taxon>Leadbetterellaceae</taxon>
        <taxon>Emticicia</taxon>
    </lineage>
</organism>
<proteinExistence type="predicted"/>
<sequence>MRNTLRIPIKGYIEAPTTLGDKIRNRRIELQLTIQQLARLLKVTEEAVVYWEYNRGIPKVYNYPKFIEVLGFLPFDVDTSTLGGKIIVHSILLYNLDY</sequence>
<accession>A0A4Q5LZF0</accession>
<dbReference type="InterPro" id="IPR001387">
    <property type="entry name" value="Cro/C1-type_HTH"/>
</dbReference>
<dbReference type="EMBL" id="SEWF01000017">
    <property type="protein sequence ID" value="RYU95238.1"/>
    <property type="molecule type" value="Genomic_DNA"/>
</dbReference>
<dbReference type="RefSeq" id="WP_130021486.1">
    <property type="nucleotide sequence ID" value="NZ_SEWF01000017.1"/>
</dbReference>
<reference evidence="2 3" key="1">
    <citation type="submission" date="2019-02" db="EMBL/GenBank/DDBJ databases">
        <title>Bacterial novel species Emticicia sp. 17J42-9 isolated from soil.</title>
        <authorList>
            <person name="Jung H.-Y."/>
        </authorList>
    </citation>
    <scope>NUCLEOTIDE SEQUENCE [LARGE SCALE GENOMIC DNA]</scope>
    <source>
        <strain evidence="2 3">17J42-9</strain>
    </source>
</reference>